<feature type="compositionally biased region" description="Basic residues" evidence="9">
    <location>
        <begin position="781"/>
        <end position="799"/>
    </location>
</feature>
<dbReference type="PROSITE" id="PS50967">
    <property type="entry name" value="HRDC"/>
    <property type="match status" value="1"/>
</dbReference>
<dbReference type="InterPro" id="IPR002121">
    <property type="entry name" value="HRDC_dom"/>
</dbReference>
<feature type="domain" description="HRDC" evidence="10">
    <location>
        <begin position="447"/>
        <end position="527"/>
    </location>
</feature>
<dbReference type="GO" id="GO:0000175">
    <property type="term" value="F:3'-5'-RNA exonuclease activity"/>
    <property type="evidence" value="ECO:0007669"/>
    <property type="project" value="InterPro"/>
</dbReference>
<dbReference type="InterPro" id="IPR012337">
    <property type="entry name" value="RNaseH-like_sf"/>
</dbReference>
<comment type="subcellular location">
    <subcellularLocation>
        <location evidence="1">Nucleus</location>
    </subcellularLocation>
</comment>
<evidence type="ECO:0000256" key="4">
    <source>
        <dbReference type="ARBA" id="ARBA00022801"/>
    </source>
</evidence>
<keyword evidence="6 11" id="KW-0269">Exonuclease</keyword>
<feature type="region of interest" description="Disordered" evidence="9">
    <location>
        <begin position="113"/>
        <end position="132"/>
    </location>
</feature>
<keyword evidence="3" id="KW-0540">Nuclease</keyword>
<dbReference type="InterPro" id="IPR012588">
    <property type="entry name" value="Exosome-assoc_fac_Rrp6_N"/>
</dbReference>
<evidence type="ECO:0000256" key="6">
    <source>
        <dbReference type="ARBA" id="ARBA00022839"/>
    </source>
</evidence>
<dbReference type="GO" id="GO:0071039">
    <property type="term" value="P:nuclear polyadenylation-dependent CUT catabolic process"/>
    <property type="evidence" value="ECO:0007669"/>
    <property type="project" value="TreeGrafter"/>
</dbReference>
<comment type="caution">
    <text evidence="11">The sequence shown here is derived from an EMBL/GenBank/DDBJ whole genome shotgun (WGS) entry which is preliminary data.</text>
</comment>
<dbReference type="Pfam" id="PF01612">
    <property type="entry name" value="DNA_pol_A_exo1"/>
    <property type="match status" value="1"/>
</dbReference>
<organism evidence="11 12">
    <name type="scientific">Colletotrichum trifolii</name>
    <dbReference type="NCBI Taxonomy" id="5466"/>
    <lineage>
        <taxon>Eukaryota</taxon>
        <taxon>Fungi</taxon>
        <taxon>Dikarya</taxon>
        <taxon>Ascomycota</taxon>
        <taxon>Pezizomycotina</taxon>
        <taxon>Sordariomycetes</taxon>
        <taxon>Hypocreomycetidae</taxon>
        <taxon>Glomerellales</taxon>
        <taxon>Glomerellaceae</taxon>
        <taxon>Colletotrichum</taxon>
        <taxon>Colletotrichum orbiculare species complex</taxon>
    </lineage>
</organism>
<feature type="compositionally biased region" description="Basic and acidic residues" evidence="9">
    <location>
        <begin position="763"/>
        <end position="780"/>
    </location>
</feature>
<keyword evidence="12" id="KW-1185">Reference proteome</keyword>
<evidence type="ECO:0000313" key="12">
    <source>
        <dbReference type="Proteomes" id="UP000295703"/>
    </source>
</evidence>
<dbReference type="GO" id="GO:0071037">
    <property type="term" value="P:nuclear polyadenylation-dependent snRNA catabolic process"/>
    <property type="evidence" value="ECO:0007669"/>
    <property type="project" value="TreeGrafter"/>
</dbReference>
<evidence type="ECO:0000313" key="11">
    <source>
        <dbReference type="EMBL" id="TDZ46872.1"/>
    </source>
</evidence>
<dbReference type="Gene3D" id="1.10.150.80">
    <property type="entry name" value="HRDC domain"/>
    <property type="match status" value="1"/>
</dbReference>
<dbReference type="SMART" id="SM00474">
    <property type="entry name" value="35EXOc"/>
    <property type="match status" value="1"/>
</dbReference>
<evidence type="ECO:0000256" key="3">
    <source>
        <dbReference type="ARBA" id="ARBA00022722"/>
    </source>
</evidence>
<dbReference type="GO" id="GO:0071036">
    <property type="term" value="P:nuclear polyadenylation-dependent snoRNA catabolic process"/>
    <property type="evidence" value="ECO:0007669"/>
    <property type="project" value="TreeGrafter"/>
</dbReference>
<dbReference type="InterPro" id="IPR036397">
    <property type="entry name" value="RNaseH_sf"/>
</dbReference>
<dbReference type="PANTHER" id="PTHR12124">
    <property type="entry name" value="POLYMYOSITIS/SCLERODERMA AUTOANTIGEN-RELATED"/>
    <property type="match status" value="1"/>
</dbReference>
<dbReference type="STRING" id="5466.A0A4R8QS48"/>
<gene>
    <name evidence="11" type="primary">rrp6</name>
    <name evidence="11" type="ORF">CTRI78_v008871</name>
</gene>
<keyword evidence="5" id="KW-0271">Exosome</keyword>
<dbReference type="GO" id="GO:0071044">
    <property type="term" value="P:histone mRNA catabolic process"/>
    <property type="evidence" value="ECO:0007669"/>
    <property type="project" value="TreeGrafter"/>
</dbReference>
<dbReference type="FunFam" id="1.10.150.80:FF:000001">
    <property type="entry name" value="Putative exosome component 10"/>
    <property type="match status" value="1"/>
</dbReference>
<evidence type="ECO:0000256" key="5">
    <source>
        <dbReference type="ARBA" id="ARBA00022835"/>
    </source>
</evidence>
<dbReference type="InterPro" id="IPR044876">
    <property type="entry name" value="HRDC_dom_sf"/>
</dbReference>
<comment type="similarity">
    <text evidence="8">Belongs to the exosome component 10/RRP6 family.</text>
</comment>
<dbReference type="InterPro" id="IPR045092">
    <property type="entry name" value="Rrp6-like"/>
</dbReference>
<dbReference type="Gene3D" id="3.30.420.10">
    <property type="entry name" value="Ribonuclease H-like superfamily/Ribonuclease H"/>
    <property type="match status" value="1"/>
</dbReference>
<keyword evidence="4" id="KW-0378">Hydrolase</keyword>
<dbReference type="GO" id="GO:0071038">
    <property type="term" value="P:TRAMP-dependent tRNA surveillance pathway"/>
    <property type="evidence" value="ECO:0007669"/>
    <property type="project" value="TreeGrafter"/>
</dbReference>
<dbReference type="GO" id="GO:0000166">
    <property type="term" value="F:nucleotide binding"/>
    <property type="evidence" value="ECO:0007669"/>
    <property type="project" value="InterPro"/>
</dbReference>
<feature type="compositionally biased region" description="Acidic residues" evidence="9">
    <location>
        <begin position="805"/>
        <end position="816"/>
    </location>
</feature>
<dbReference type="InterPro" id="IPR002562">
    <property type="entry name" value="3'-5'_exonuclease_dom"/>
</dbReference>
<dbReference type="GO" id="GO:0000176">
    <property type="term" value="C:nuclear exosome (RNase complex)"/>
    <property type="evidence" value="ECO:0007669"/>
    <property type="project" value="InterPro"/>
</dbReference>
<feature type="region of interest" description="Disordered" evidence="9">
    <location>
        <begin position="756"/>
        <end position="872"/>
    </location>
</feature>
<dbReference type="Pfam" id="PF08066">
    <property type="entry name" value="PMC2NT"/>
    <property type="match status" value="1"/>
</dbReference>
<dbReference type="GO" id="GO:0003727">
    <property type="term" value="F:single-stranded RNA binding"/>
    <property type="evidence" value="ECO:0007669"/>
    <property type="project" value="TreeGrafter"/>
</dbReference>
<feature type="compositionally biased region" description="Basic and acidic residues" evidence="9">
    <location>
        <begin position="685"/>
        <end position="700"/>
    </location>
</feature>
<evidence type="ECO:0000256" key="7">
    <source>
        <dbReference type="ARBA" id="ARBA00023242"/>
    </source>
</evidence>
<sequence length="872" mass="97421">MTSPHDFQSLQGKVQTALVSATKSVNRIAAEDLAFQRAVNPGVGDGLDAQTERLLELSTTLLRSAAEVCGVAAPNVEDVEDIDITWRSIVDVVDSVLEKADTSIDEYTGALKRKDAPTADASQAKKPKTVGPEKVVRNANITKPQLNFDPPVDNCAPWKPVITKKPHGKVSLEESLAPIKSDSGFETYKHPYETEIFEAAYPDRVYKQAEPIPWQPIEATEATFVDTYEGVLEMLEELKKAKEIAVDLEHHDYRTYVGLTSLMQISTREKDWIVDTLKPWREQLQVLNEVFADPQIIKVFHGAYMDIVWLQRDLGLYVNGLFDTFFACEALHYPQKGLAYLLSKFVNFNADKRYQMADWRMRPIPKEMLYYARCDTHYLLYVYDKVRNELVMKSDRGNPATDYIETVLGKSKSLSLSKYEGENFDPASGKGGKGWYGSLLKHPAPFSGQQFAVYRAIWEWRDEVARKEDESTAYVLPNGIVGDIAKRMPPDAKALHALIPNNAHLARRNVTDLWQRYQEARERGVKEPSLYEFFRSDLPSAAAKPVVETAEDQAADAVVTPAPLAVSQLFGGMALSSVWETAKSTANGLGDHIMLPWQKFVDKVATVEAQEDVAMEGGVEDEAKAAAAQSQEPEVEEEFTLKTGAKRKAPSVDIVDGSEDESQSDSSSVNFVMESASKGDKKKKYLTEEERKARTEARREAKVAKYKEEVAEAQADVEQLEAEMAKGRSYPGQLEEAKEKVAQQQARLDNYLKAIKARKTKSERKAEKAAAKERLKEEKKARKAEKKAKKAEKRAKKSSKQNSSEGEEDEEDEEAFDYTQATSVLHANRSGGAKKVPPKPAFDPYAKTGDDAPKAARKAPPPRGERSATFRK</sequence>
<dbReference type="AlphaFoldDB" id="A0A4R8QS48"/>
<keyword evidence="7" id="KW-0539">Nucleus</keyword>
<dbReference type="GO" id="GO:0000467">
    <property type="term" value="P:exonucleolytic trimming to generate mature 3'-end of 5.8S rRNA from tricistronic rRNA transcript (SSU-rRNA, 5.8S rRNA, LSU-rRNA)"/>
    <property type="evidence" value="ECO:0007669"/>
    <property type="project" value="InterPro"/>
</dbReference>
<dbReference type="SUPFAM" id="SSF53098">
    <property type="entry name" value="Ribonuclease H-like"/>
    <property type="match status" value="1"/>
</dbReference>
<dbReference type="FunFam" id="3.30.420.10:FF:000059">
    <property type="entry name" value="Exosome complex exonuclease Rrp6"/>
    <property type="match status" value="1"/>
</dbReference>
<keyword evidence="2" id="KW-0698">rRNA processing</keyword>
<dbReference type="SMART" id="SM00341">
    <property type="entry name" value="HRDC"/>
    <property type="match status" value="1"/>
</dbReference>
<evidence type="ECO:0000259" key="10">
    <source>
        <dbReference type="PROSITE" id="PS50967"/>
    </source>
</evidence>
<evidence type="ECO:0000256" key="2">
    <source>
        <dbReference type="ARBA" id="ARBA00022552"/>
    </source>
</evidence>
<protein>
    <submittedName>
        <fullName evidence="11">Exosome complex exonuclease rrp6</fullName>
    </submittedName>
</protein>
<reference evidence="11 12" key="1">
    <citation type="submission" date="2018-12" db="EMBL/GenBank/DDBJ databases">
        <title>Genome sequence and assembly of Colletotrichum trifolii.</title>
        <authorList>
            <person name="Gan P."/>
            <person name="Shirasu K."/>
        </authorList>
    </citation>
    <scope>NUCLEOTIDE SEQUENCE [LARGE SCALE GENOMIC DNA]</scope>
    <source>
        <strain evidence="11 12">543-2</strain>
    </source>
</reference>
<dbReference type="CDD" id="cd06147">
    <property type="entry name" value="Rrp6p_like_exo"/>
    <property type="match status" value="1"/>
</dbReference>
<dbReference type="InterPro" id="IPR010997">
    <property type="entry name" value="HRDC-like_sf"/>
</dbReference>
<feature type="compositionally biased region" description="Basic and acidic residues" evidence="9">
    <location>
        <begin position="863"/>
        <end position="872"/>
    </location>
</feature>
<dbReference type="PANTHER" id="PTHR12124:SF47">
    <property type="entry name" value="EXOSOME COMPONENT 10"/>
    <property type="match status" value="1"/>
</dbReference>
<evidence type="ECO:0000256" key="8">
    <source>
        <dbReference type="ARBA" id="ARBA00043957"/>
    </source>
</evidence>
<dbReference type="InterPro" id="IPR049559">
    <property type="entry name" value="Rrp6p-like_exo"/>
</dbReference>
<dbReference type="GO" id="GO:0071035">
    <property type="term" value="P:nuclear polyadenylation-dependent rRNA catabolic process"/>
    <property type="evidence" value="ECO:0007669"/>
    <property type="project" value="TreeGrafter"/>
</dbReference>
<dbReference type="Pfam" id="PF00570">
    <property type="entry name" value="HRDC"/>
    <property type="match status" value="1"/>
</dbReference>
<dbReference type="EMBL" id="RYZW01000112">
    <property type="protein sequence ID" value="TDZ46872.1"/>
    <property type="molecule type" value="Genomic_DNA"/>
</dbReference>
<accession>A0A4R8QS48</accession>
<dbReference type="Proteomes" id="UP000295703">
    <property type="component" value="Unassembled WGS sequence"/>
</dbReference>
<evidence type="ECO:0000256" key="9">
    <source>
        <dbReference type="SAM" id="MobiDB-lite"/>
    </source>
</evidence>
<proteinExistence type="inferred from homology"/>
<dbReference type="GO" id="GO:0071040">
    <property type="term" value="P:nuclear polyadenylation-dependent antisense transcript catabolic process"/>
    <property type="evidence" value="ECO:0007669"/>
    <property type="project" value="TreeGrafter"/>
</dbReference>
<dbReference type="GO" id="GO:0071051">
    <property type="term" value="P:poly(A)-dependent snoRNA 3'-end processing"/>
    <property type="evidence" value="ECO:0007669"/>
    <property type="project" value="TreeGrafter"/>
</dbReference>
<name>A0A4R8QS48_COLTR</name>
<dbReference type="SUPFAM" id="SSF47819">
    <property type="entry name" value="HRDC-like"/>
    <property type="match status" value="1"/>
</dbReference>
<evidence type="ECO:0000256" key="1">
    <source>
        <dbReference type="ARBA" id="ARBA00004123"/>
    </source>
</evidence>
<dbReference type="GO" id="GO:0005730">
    <property type="term" value="C:nucleolus"/>
    <property type="evidence" value="ECO:0007669"/>
    <property type="project" value="TreeGrafter"/>
</dbReference>
<feature type="region of interest" description="Disordered" evidence="9">
    <location>
        <begin position="620"/>
        <end position="700"/>
    </location>
</feature>